<evidence type="ECO:0000313" key="3">
    <source>
        <dbReference type="Proteomes" id="UP000019335"/>
    </source>
</evidence>
<dbReference type="AlphaFoldDB" id="W7TTW2"/>
<keyword evidence="3" id="KW-1185">Reference proteome</keyword>
<gene>
    <name evidence="2" type="ORF">Naga_100040g21</name>
</gene>
<feature type="compositionally biased region" description="Low complexity" evidence="1">
    <location>
        <begin position="310"/>
        <end position="320"/>
    </location>
</feature>
<evidence type="ECO:0000256" key="1">
    <source>
        <dbReference type="SAM" id="MobiDB-lite"/>
    </source>
</evidence>
<organism evidence="2 3">
    <name type="scientific">Nannochloropsis gaditana</name>
    <dbReference type="NCBI Taxonomy" id="72520"/>
    <lineage>
        <taxon>Eukaryota</taxon>
        <taxon>Sar</taxon>
        <taxon>Stramenopiles</taxon>
        <taxon>Ochrophyta</taxon>
        <taxon>Eustigmatophyceae</taxon>
        <taxon>Eustigmatales</taxon>
        <taxon>Monodopsidaceae</taxon>
        <taxon>Nannochloropsis</taxon>
    </lineage>
</organism>
<dbReference type="Proteomes" id="UP000019335">
    <property type="component" value="Chromosome 15"/>
</dbReference>
<dbReference type="EMBL" id="AZIL01001410">
    <property type="protein sequence ID" value="EWM24036.1"/>
    <property type="molecule type" value="Genomic_DNA"/>
</dbReference>
<protein>
    <submittedName>
        <fullName evidence="2">Uncharacterized protein</fullName>
    </submittedName>
</protein>
<accession>W7TTW2</accession>
<name>W7TTW2_9STRA</name>
<feature type="compositionally biased region" description="Low complexity" evidence="1">
    <location>
        <begin position="268"/>
        <end position="298"/>
    </location>
</feature>
<proteinExistence type="predicted"/>
<evidence type="ECO:0000313" key="2">
    <source>
        <dbReference type="EMBL" id="EWM24036.1"/>
    </source>
</evidence>
<sequence length="320" mass="34187">MSACLLFIPYPDDNVYMTEQRSTLNYLRAGVTRSLKALEKKIHTCVSPGHPVRRATLELKAYPHEILFFSLCRVGVMRTISTLVALSAIVGCSAFLAPMPAPRQLTRVHAGASAGGDDDWKNIINSEANLASYLSEEGFRYCLNKTPEELEKEGDYNIFEKMFGATSNNAARMAARSFGRSLTIDAYDAKKAAENKEWVAKYGYKRWVTSYVDKSDLETEKGAAPAAVAASAKKAAPPAQPRKPAFSFPKFGGQVAASTPGPAKKSSPVKVTAAAKPAAAKPAPTPKAAAPKAKAAAPTGPLSGKPQAQGKGNLNLLKKK</sequence>
<reference evidence="2 3" key="1">
    <citation type="journal article" date="2014" name="Mol. Plant">
        <title>Chromosome Scale Genome Assembly and Transcriptome Profiling of Nannochloropsis gaditana in Nitrogen Depletion.</title>
        <authorList>
            <person name="Corteggiani Carpinelli E."/>
            <person name="Telatin A."/>
            <person name="Vitulo N."/>
            <person name="Forcato C."/>
            <person name="D'Angelo M."/>
            <person name="Schiavon R."/>
            <person name="Vezzi A."/>
            <person name="Giacometti G.M."/>
            <person name="Morosinotto T."/>
            <person name="Valle G."/>
        </authorList>
    </citation>
    <scope>NUCLEOTIDE SEQUENCE [LARGE SCALE GENOMIC DNA]</scope>
    <source>
        <strain evidence="2 3">B-31</strain>
    </source>
</reference>
<feature type="compositionally biased region" description="Low complexity" evidence="1">
    <location>
        <begin position="233"/>
        <end position="245"/>
    </location>
</feature>
<dbReference type="OrthoDB" id="196775at2759"/>
<feature type="region of interest" description="Disordered" evidence="1">
    <location>
        <begin position="233"/>
        <end position="320"/>
    </location>
</feature>
<comment type="caution">
    <text evidence="2">The sequence shown here is derived from an EMBL/GenBank/DDBJ whole genome shotgun (WGS) entry which is preliminary data.</text>
</comment>